<feature type="region of interest" description="Disordered" evidence="1">
    <location>
        <begin position="1"/>
        <end position="36"/>
    </location>
</feature>
<gene>
    <name evidence="2" type="ORF">LZ536_11845</name>
</gene>
<feature type="compositionally biased region" description="Basic residues" evidence="1">
    <location>
        <begin position="1"/>
        <end position="16"/>
    </location>
</feature>
<proteinExistence type="predicted"/>
<accession>A0ABT0RQ14</accession>
<protein>
    <recommendedName>
        <fullName evidence="4">Histone H1</fullName>
    </recommendedName>
</protein>
<keyword evidence="3" id="KW-1185">Reference proteome</keyword>
<comment type="caution">
    <text evidence="2">The sequence shown here is derived from an EMBL/GenBank/DDBJ whole genome shotgun (WGS) entry which is preliminary data.</text>
</comment>
<sequence>MAKPAKAKAGNKKKTKKAESRALVVATPKSGGGSKNKAGIKDLASLLEHPLVTELLAVGAMAAVSAIAEHGVKSRNGELKKGSKVIKNAGKAAATAMGKRLVTEFDEIRKASKKKA</sequence>
<dbReference type="RefSeq" id="WP_249848989.1">
    <property type="nucleotide sequence ID" value="NZ_JAMGBD010000002.1"/>
</dbReference>
<evidence type="ECO:0000313" key="3">
    <source>
        <dbReference type="Proteomes" id="UP001165363"/>
    </source>
</evidence>
<organism evidence="2 3">
    <name type="scientific">Sphingomonas alba</name>
    <dbReference type="NCBI Taxonomy" id="2908208"/>
    <lineage>
        <taxon>Bacteria</taxon>
        <taxon>Pseudomonadati</taxon>
        <taxon>Pseudomonadota</taxon>
        <taxon>Alphaproteobacteria</taxon>
        <taxon>Sphingomonadales</taxon>
        <taxon>Sphingomonadaceae</taxon>
        <taxon>Sphingomonas</taxon>
    </lineage>
</organism>
<evidence type="ECO:0000313" key="2">
    <source>
        <dbReference type="EMBL" id="MCL6684585.1"/>
    </source>
</evidence>
<evidence type="ECO:0008006" key="4">
    <source>
        <dbReference type="Google" id="ProtNLM"/>
    </source>
</evidence>
<dbReference type="Proteomes" id="UP001165363">
    <property type="component" value="Unassembled WGS sequence"/>
</dbReference>
<dbReference type="EMBL" id="JAMGBD010000002">
    <property type="protein sequence ID" value="MCL6684585.1"/>
    <property type="molecule type" value="Genomic_DNA"/>
</dbReference>
<evidence type="ECO:0000256" key="1">
    <source>
        <dbReference type="SAM" id="MobiDB-lite"/>
    </source>
</evidence>
<reference evidence="2" key="1">
    <citation type="submission" date="2022-05" db="EMBL/GenBank/DDBJ databases">
        <authorList>
            <person name="Jo J.-H."/>
            <person name="Im W.-T."/>
        </authorList>
    </citation>
    <scope>NUCLEOTIDE SEQUENCE</scope>
    <source>
        <strain evidence="2">SE158</strain>
    </source>
</reference>
<name>A0ABT0RQ14_9SPHN</name>